<dbReference type="PANTHER" id="PTHR43479:SF11">
    <property type="entry name" value="ACREF_ENVCD OPERON REPRESSOR-RELATED"/>
    <property type="match status" value="1"/>
</dbReference>
<dbReference type="PRINTS" id="PR00455">
    <property type="entry name" value="HTHTETR"/>
</dbReference>
<dbReference type="PROSITE" id="PS50977">
    <property type="entry name" value="HTH_TETR_2"/>
    <property type="match status" value="1"/>
</dbReference>
<evidence type="ECO:0000256" key="2">
    <source>
        <dbReference type="PROSITE-ProRule" id="PRU00335"/>
    </source>
</evidence>
<dbReference type="GO" id="GO:0003677">
    <property type="term" value="F:DNA binding"/>
    <property type="evidence" value="ECO:0007669"/>
    <property type="project" value="UniProtKB-UniRule"/>
</dbReference>
<organism evidence="5 6">
    <name type="scientific">Tianweitania sediminis</name>
    <dbReference type="NCBI Taxonomy" id="1502156"/>
    <lineage>
        <taxon>Bacteria</taxon>
        <taxon>Pseudomonadati</taxon>
        <taxon>Pseudomonadota</taxon>
        <taxon>Alphaproteobacteria</taxon>
        <taxon>Hyphomicrobiales</taxon>
        <taxon>Phyllobacteriaceae</taxon>
        <taxon>Tianweitania</taxon>
    </lineage>
</organism>
<feature type="DNA-binding region" description="H-T-H motif" evidence="2">
    <location>
        <begin position="52"/>
        <end position="71"/>
    </location>
</feature>
<keyword evidence="6" id="KW-1185">Reference proteome</keyword>
<evidence type="ECO:0000259" key="4">
    <source>
        <dbReference type="PROSITE" id="PS50977"/>
    </source>
</evidence>
<dbReference type="EMBL" id="JAGIYY010000001">
    <property type="protein sequence ID" value="MBP0438302.1"/>
    <property type="molecule type" value="Genomic_DNA"/>
</dbReference>
<dbReference type="Gene3D" id="1.10.357.10">
    <property type="entry name" value="Tetracycline Repressor, domain 2"/>
    <property type="match status" value="1"/>
</dbReference>
<proteinExistence type="predicted"/>
<comment type="caution">
    <text evidence="5">The sequence shown here is derived from an EMBL/GenBank/DDBJ whole genome shotgun (WGS) entry which is preliminary data.</text>
</comment>
<dbReference type="InterPro" id="IPR009057">
    <property type="entry name" value="Homeodomain-like_sf"/>
</dbReference>
<reference evidence="5" key="1">
    <citation type="submission" date="2021-03" db="EMBL/GenBank/DDBJ databases">
        <title>Genome sequencing and assembly of Tianweitania sediminis.</title>
        <authorList>
            <person name="Chhetri G."/>
        </authorList>
    </citation>
    <scope>NUCLEOTIDE SEQUENCE</scope>
    <source>
        <strain evidence="5">Z8</strain>
    </source>
</reference>
<feature type="domain" description="HTH tetR-type" evidence="4">
    <location>
        <begin position="29"/>
        <end position="89"/>
    </location>
</feature>
<evidence type="ECO:0000313" key="6">
    <source>
        <dbReference type="Proteomes" id="UP000666240"/>
    </source>
</evidence>
<feature type="region of interest" description="Disordered" evidence="3">
    <location>
        <begin position="1"/>
        <end position="27"/>
    </location>
</feature>
<dbReference type="Pfam" id="PF00440">
    <property type="entry name" value="TetR_N"/>
    <property type="match status" value="1"/>
</dbReference>
<evidence type="ECO:0000256" key="1">
    <source>
        <dbReference type="ARBA" id="ARBA00023125"/>
    </source>
</evidence>
<dbReference type="PROSITE" id="PS01081">
    <property type="entry name" value="HTH_TETR_1"/>
    <property type="match status" value="1"/>
</dbReference>
<name>A0A8J7QZN4_9HYPH</name>
<dbReference type="Proteomes" id="UP000666240">
    <property type="component" value="Unassembled WGS sequence"/>
</dbReference>
<evidence type="ECO:0000313" key="5">
    <source>
        <dbReference type="EMBL" id="MBP0438302.1"/>
    </source>
</evidence>
<accession>A0A8J7QZN4</accession>
<dbReference type="RefSeq" id="WP_209334209.1">
    <property type="nucleotide sequence ID" value="NZ_JAGIYY010000001.1"/>
</dbReference>
<protein>
    <submittedName>
        <fullName evidence="5">TetR/AcrR family transcriptional regulator</fullName>
    </submittedName>
</protein>
<dbReference type="PANTHER" id="PTHR43479">
    <property type="entry name" value="ACREF/ENVCD OPERON REPRESSOR-RELATED"/>
    <property type="match status" value="1"/>
</dbReference>
<dbReference type="InterPro" id="IPR050624">
    <property type="entry name" value="HTH-type_Tx_Regulator"/>
</dbReference>
<gene>
    <name evidence="5" type="ORF">J5Y06_06545</name>
</gene>
<evidence type="ECO:0000256" key="3">
    <source>
        <dbReference type="SAM" id="MobiDB-lite"/>
    </source>
</evidence>
<sequence length="235" mass="26285">MAIRRELETPKGLQRRRRTPSPAQVQRNIETRQKLIEAAAHVVGEHGYAGCSISRVTARAGVAHGAFYLHFKSQQDLFDVLLPEVSLGMLAAIAQAVRGAETLEDMERRGITANIDYLVKNPFAYRAMYEASHYAPKAFARHNEIIMQGYTRSFRRLLGDKAPDQSQIDELTAILVGARAYLYMRFSENGAEMKPLDPDLLDRYVSFVSAGMSEVLGVDAKARYQAFETARTKTG</sequence>
<dbReference type="InterPro" id="IPR023772">
    <property type="entry name" value="DNA-bd_HTH_TetR-type_CS"/>
</dbReference>
<dbReference type="AlphaFoldDB" id="A0A8J7QZN4"/>
<dbReference type="SUPFAM" id="SSF46689">
    <property type="entry name" value="Homeodomain-like"/>
    <property type="match status" value="1"/>
</dbReference>
<keyword evidence="1 2" id="KW-0238">DNA-binding</keyword>
<dbReference type="InterPro" id="IPR001647">
    <property type="entry name" value="HTH_TetR"/>
</dbReference>